<keyword evidence="2" id="KW-1185">Reference proteome</keyword>
<evidence type="ECO:0008006" key="3">
    <source>
        <dbReference type="Google" id="ProtNLM"/>
    </source>
</evidence>
<reference evidence="2" key="1">
    <citation type="journal article" date="2019" name="Int. J. Syst. Evol. Microbiol.">
        <title>The Global Catalogue of Microorganisms (GCM) 10K type strain sequencing project: providing services to taxonomists for standard genome sequencing and annotation.</title>
        <authorList>
            <consortium name="The Broad Institute Genomics Platform"/>
            <consortium name="The Broad Institute Genome Sequencing Center for Infectious Disease"/>
            <person name="Wu L."/>
            <person name="Ma J."/>
        </authorList>
    </citation>
    <scope>NUCLEOTIDE SEQUENCE [LARGE SCALE GENOMIC DNA]</scope>
    <source>
        <strain evidence="2">JCM 3272</strain>
    </source>
</reference>
<gene>
    <name evidence="1" type="ORF">GCM10010170_024400</name>
</gene>
<name>A0ABP5SXR2_9ACTN</name>
<sequence>MEVGEEWAYRARSRDAFSRVRVERVGTKRPARVLVRFLNEQDEGREEWVPPARLKVQWDQIDAWLCEEQRWDAVCEASAGALDTVELSAADWLLEMLLPKDCFDVMDTSRYGVLRVIDPAAFATAVGIHPTDLATAPGYVMDSGTVIVPWPGLLATAQKLAEQHADRLLEEMHRDDERADLEAIRGRFYPGRDGGRHVSADVCADVDATVFRPRRDMIRRWCGAAPRERLDELVALRAEVLRLGDLIAEAVTELRQAGRVRQANDLERRLGIPIAQLSRARRQR</sequence>
<organism evidence="1 2">
    <name type="scientific">Dactylosporangium salmoneum</name>
    <dbReference type="NCBI Taxonomy" id="53361"/>
    <lineage>
        <taxon>Bacteria</taxon>
        <taxon>Bacillati</taxon>
        <taxon>Actinomycetota</taxon>
        <taxon>Actinomycetes</taxon>
        <taxon>Micromonosporales</taxon>
        <taxon>Micromonosporaceae</taxon>
        <taxon>Dactylosporangium</taxon>
    </lineage>
</organism>
<evidence type="ECO:0000313" key="1">
    <source>
        <dbReference type="EMBL" id="GAA2341150.1"/>
    </source>
</evidence>
<evidence type="ECO:0000313" key="2">
    <source>
        <dbReference type="Proteomes" id="UP001501444"/>
    </source>
</evidence>
<dbReference type="Proteomes" id="UP001501444">
    <property type="component" value="Unassembled WGS sequence"/>
</dbReference>
<proteinExistence type="predicted"/>
<accession>A0ABP5SXR2</accession>
<comment type="caution">
    <text evidence="1">The sequence shown here is derived from an EMBL/GenBank/DDBJ whole genome shotgun (WGS) entry which is preliminary data.</text>
</comment>
<dbReference type="EMBL" id="BAAARV010000021">
    <property type="protein sequence ID" value="GAA2341150.1"/>
    <property type="molecule type" value="Genomic_DNA"/>
</dbReference>
<protein>
    <recommendedName>
        <fullName evidence="3">PE-PGRS family protein</fullName>
    </recommendedName>
</protein>